<evidence type="ECO:0000256" key="1">
    <source>
        <dbReference type="SAM" id="Phobius"/>
    </source>
</evidence>
<dbReference type="STRING" id="246191.SAMN05660337_1199"/>
<dbReference type="RefSeq" id="WP_092159253.1">
    <property type="nucleotide sequence ID" value="NZ_FNGA01000002.1"/>
</dbReference>
<keyword evidence="1" id="KW-0812">Transmembrane</keyword>
<reference evidence="4" key="1">
    <citation type="submission" date="2016-10" db="EMBL/GenBank/DDBJ databases">
        <authorList>
            <person name="Varghese N."/>
            <person name="Submissions S."/>
        </authorList>
    </citation>
    <scope>NUCLEOTIDE SEQUENCE [LARGE SCALE GENOMIC DNA]</scope>
    <source>
        <strain evidence="4">DSM 16995</strain>
    </source>
</reference>
<protein>
    <submittedName>
        <fullName evidence="3">PilS N terminal</fullName>
    </submittedName>
</protein>
<name>A0A1G9ENS6_9BACT</name>
<dbReference type="Gene3D" id="3.30.1690.10">
    <property type="entry name" value="TcpA-like pilin"/>
    <property type="match status" value="1"/>
</dbReference>
<evidence type="ECO:0000313" key="4">
    <source>
        <dbReference type="Proteomes" id="UP000199053"/>
    </source>
</evidence>
<feature type="domain" description="Type 4 secretion system PilS N-terminal" evidence="2">
    <location>
        <begin position="32"/>
        <end position="159"/>
    </location>
</feature>
<dbReference type="SUPFAM" id="SSF54523">
    <property type="entry name" value="Pili subunits"/>
    <property type="match status" value="1"/>
</dbReference>
<dbReference type="InterPro" id="IPR045584">
    <property type="entry name" value="Pilin-like"/>
</dbReference>
<organism evidence="3 4">
    <name type="scientific">Maridesulfovibrio ferrireducens</name>
    <dbReference type="NCBI Taxonomy" id="246191"/>
    <lineage>
        <taxon>Bacteria</taxon>
        <taxon>Pseudomonadati</taxon>
        <taxon>Thermodesulfobacteriota</taxon>
        <taxon>Desulfovibrionia</taxon>
        <taxon>Desulfovibrionales</taxon>
        <taxon>Desulfovibrionaceae</taxon>
        <taxon>Maridesulfovibrio</taxon>
    </lineage>
</organism>
<dbReference type="EMBL" id="FNGA01000002">
    <property type="protein sequence ID" value="SDK77786.1"/>
    <property type="molecule type" value="Genomic_DNA"/>
</dbReference>
<dbReference type="Pfam" id="PF08805">
    <property type="entry name" value="PilS"/>
    <property type="match status" value="1"/>
</dbReference>
<keyword evidence="1" id="KW-0472">Membrane</keyword>
<dbReference type="Proteomes" id="UP000199053">
    <property type="component" value="Unassembled WGS sequence"/>
</dbReference>
<evidence type="ECO:0000259" key="2">
    <source>
        <dbReference type="Pfam" id="PF08805"/>
    </source>
</evidence>
<evidence type="ECO:0000313" key="3">
    <source>
        <dbReference type="EMBL" id="SDK77786.1"/>
    </source>
</evidence>
<dbReference type="AlphaFoldDB" id="A0A1G9ENS6"/>
<keyword evidence="4" id="KW-1185">Reference proteome</keyword>
<proteinExistence type="predicted"/>
<accession>A0A1G9ENS6</accession>
<sequence length="159" mass="17108">MTLFETLGSLLIALIVFGGSAYMVRKSMDNDKISTAEQNISTFRLDLKQLYAGEPDFTGITTEIAVKNKIVPDSMLKSSGEIRNAWNGAVTVAEGTDATTFTITQNKVPEYACVKLATFQAGSWETITVNGVEINQASGMVAAITNQLADTNIIVFTSN</sequence>
<feature type="transmembrane region" description="Helical" evidence="1">
    <location>
        <begin position="6"/>
        <end position="24"/>
    </location>
</feature>
<keyword evidence="1" id="KW-1133">Transmembrane helix</keyword>
<gene>
    <name evidence="3" type="ORF">SAMN05660337_1199</name>
</gene>
<dbReference type="OrthoDB" id="5461016at2"/>
<dbReference type="InterPro" id="IPR014911">
    <property type="entry name" value="PilS_N"/>
</dbReference>